<comment type="function">
    <text evidence="2">Lipolytic acyl hydrolase (LAH).</text>
</comment>
<dbReference type="Gene3D" id="3.40.1090.10">
    <property type="entry name" value="Cytosolic phospholipase A2 catalytic domain"/>
    <property type="match status" value="1"/>
</dbReference>
<dbReference type="InterPro" id="IPR016035">
    <property type="entry name" value="Acyl_Trfase/lysoPLipase"/>
</dbReference>
<evidence type="ECO:0000256" key="2">
    <source>
        <dbReference type="RuleBase" id="RU361262"/>
    </source>
</evidence>
<dbReference type="GO" id="GO:0005829">
    <property type="term" value="C:cytosol"/>
    <property type="evidence" value="ECO:0007669"/>
    <property type="project" value="TreeGrafter"/>
</dbReference>
<evidence type="ECO:0000256" key="1">
    <source>
        <dbReference type="ARBA" id="ARBA00023098"/>
    </source>
</evidence>
<organism evidence="4 5">
    <name type="scientific">Cymbomonas tetramitiformis</name>
    <dbReference type="NCBI Taxonomy" id="36881"/>
    <lineage>
        <taxon>Eukaryota</taxon>
        <taxon>Viridiplantae</taxon>
        <taxon>Chlorophyta</taxon>
        <taxon>Pyramimonadophyceae</taxon>
        <taxon>Pyramimonadales</taxon>
        <taxon>Pyramimonadaceae</taxon>
        <taxon>Cymbomonas</taxon>
    </lineage>
</organism>
<dbReference type="AlphaFoldDB" id="A0AAE0GNX8"/>
<evidence type="ECO:0000313" key="4">
    <source>
        <dbReference type="EMBL" id="KAK3281430.1"/>
    </source>
</evidence>
<keyword evidence="2" id="KW-0378">Hydrolase</keyword>
<name>A0AAE0GNX8_9CHLO</name>
<feature type="domain" description="PNPLA" evidence="3">
    <location>
        <begin position="22"/>
        <end position="82"/>
    </location>
</feature>
<comment type="domain">
    <text evidence="2">The nitrogen atoms of the two glycine residues in the GGXR motif define the oxyanion hole, and stabilize the oxyanion that forms during the nucleophilic attack by the catalytic serine during substrate cleavage.</text>
</comment>
<reference evidence="4 5" key="1">
    <citation type="journal article" date="2015" name="Genome Biol. Evol.">
        <title>Comparative Genomics of a Bacterivorous Green Alga Reveals Evolutionary Causalities and Consequences of Phago-Mixotrophic Mode of Nutrition.</title>
        <authorList>
            <person name="Burns J.A."/>
            <person name="Paasch A."/>
            <person name="Narechania A."/>
            <person name="Kim E."/>
        </authorList>
    </citation>
    <scope>NUCLEOTIDE SEQUENCE [LARGE SCALE GENOMIC DNA]</scope>
    <source>
        <strain evidence="4 5">PLY_AMNH</strain>
    </source>
</reference>
<dbReference type="Proteomes" id="UP001190700">
    <property type="component" value="Unassembled WGS sequence"/>
</dbReference>
<protein>
    <recommendedName>
        <fullName evidence="2">Patatin</fullName>
        <ecNumber evidence="2">3.1.1.-</ecNumber>
    </recommendedName>
</protein>
<comment type="similarity">
    <text evidence="2">Belongs to the patatin family.</text>
</comment>
<dbReference type="GO" id="GO:0046475">
    <property type="term" value="P:glycerophospholipid catabolic process"/>
    <property type="evidence" value="ECO:0007669"/>
    <property type="project" value="TreeGrafter"/>
</dbReference>
<sequence>MRDNKWPELERENIATKPSVGLAFSGGGSRSFIASLGYLRGLVDLGLLNKARYITGVSGGSWAVSTLAYYKRGGTGQAKNDAELLGDVVAPESITWQGLSEMPTTCARKVVQKSIYAAALKLYLTPNYPRDTVWQETIQEIFMEPVGITNEPFSLDQASVLALKARNPALLNTTFITTNDVDHPYPIIPVTVLGPTKLIPYEERNRTYTHVEITPLYVGEPCEKQVTFCSKKGVDTRLLGGLVEPFAFKSQPPAQGLAPSAASGSLQVAHPPSACAFPVAGTCTSALRLRASQRLAPAHPPSACALPSGWHLHIRPPPERFPAAGTCTSALRLLFPAAGTCTSALRLRVVLSVRLSRAPIGRAGSGSLKQE</sequence>
<dbReference type="EMBL" id="LGRX02003848">
    <property type="protein sequence ID" value="KAK3281430.1"/>
    <property type="molecule type" value="Genomic_DNA"/>
</dbReference>
<dbReference type="PANTHER" id="PTHR10728:SF40">
    <property type="entry name" value="PATATIN FAMILY PROTEIN"/>
    <property type="match status" value="1"/>
</dbReference>
<dbReference type="EC" id="3.1.1.-" evidence="2"/>
<accession>A0AAE0GNX8</accession>
<dbReference type="SUPFAM" id="SSF52151">
    <property type="entry name" value="FabD/lysophospholipase-like"/>
    <property type="match status" value="1"/>
</dbReference>
<gene>
    <name evidence="4" type="ORF">CYMTET_10780</name>
</gene>
<dbReference type="InterPro" id="IPR002641">
    <property type="entry name" value="PNPLA_dom"/>
</dbReference>
<dbReference type="PANTHER" id="PTHR10728">
    <property type="entry name" value="CYTOSOLIC PHOSPHOLIPASE A2"/>
    <property type="match status" value="1"/>
</dbReference>
<comment type="caution">
    <text evidence="4">The sequence shown here is derived from an EMBL/GenBank/DDBJ whole genome shotgun (WGS) entry which is preliminary data.</text>
</comment>
<dbReference type="Pfam" id="PF01734">
    <property type="entry name" value="Patatin"/>
    <property type="match status" value="1"/>
</dbReference>
<dbReference type="GO" id="GO:0004623">
    <property type="term" value="F:phospholipase A2 activity"/>
    <property type="evidence" value="ECO:0007669"/>
    <property type="project" value="TreeGrafter"/>
</dbReference>
<proteinExistence type="inferred from homology"/>
<evidence type="ECO:0000259" key="3">
    <source>
        <dbReference type="Pfam" id="PF01734"/>
    </source>
</evidence>
<keyword evidence="2" id="KW-0442">Lipid degradation</keyword>
<keyword evidence="1 2" id="KW-0443">Lipid metabolism</keyword>
<keyword evidence="5" id="KW-1185">Reference proteome</keyword>
<evidence type="ECO:0000313" key="5">
    <source>
        <dbReference type="Proteomes" id="UP001190700"/>
    </source>
</evidence>